<evidence type="ECO:0000256" key="1">
    <source>
        <dbReference type="SAM" id="Phobius"/>
    </source>
</evidence>
<reference evidence="2" key="1">
    <citation type="journal article" date="2015" name="Nature">
        <title>Complex archaea that bridge the gap between prokaryotes and eukaryotes.</title>
        <authorList>
            <person name="Spang A."/>
            <person name="Saw J.H."/>
            <person name="Jorgensen S.L."/>
            <person name="Zaremba-Niedzwiedzka K."/>
            <person name="Martijn J."/>
            <person name="Lind A.E."/>
            <person name="van Eijk R."/>
            <person name="Schleper C."/>
            <person name="Guy L."/>
            <person name="Ettema T.J."/>
        </authorList>
    </citation>
    <scope>NUCLEOTIDE SEQUENCE</scope>
</reference>
<keyword evidence="1" id="KW-1133">Transmembrane helix</keyword>
<feature type="transmembrane region" description="Helical" evidence="1">
    <location>
        <begin position="25"/>
        <end position="44"/>
    </location>
</feature>
<keyword evidence="1" id="KW-0812">Transmembrane</keyword>
<organism evidence="2">
    <name type="scientific">marine sediment metagenome</name>
    <dbReference type="NCBI Taxonomy" id="412755"/>
    <lineage>
        <taxon>unclassified sequences</taxon>
        <taxon>metagenomes</taxon>
        <taxon>ecological metagenomes</taxon>
    </lineage>
</organism>
<sequence length="50" mass="5360">MKFAIFSTTGLIAAVDVIPTNSINSWVEAGSTVVLCALLAWLITKRIPAR</sequence>
<dbReference type="AlphaFoldDB" id="A0A0F8WFD0"/>
<name>A0A0F8WFD0_9ZZZZ</name>
<evidence type="ECO:0000313" key="2">
    <source>
        <dbReference type="EMBL" id="KKK55522.1"/>
    </source>
</evidence>
<dbReference type="EMBL" id="LAZR01065448">
    <property type="protein sequence ID" value="KKK55522.1"/>
    <property type="molecule type" value="Genomic_DNA"/>
</dbReference>
<comment type="caution">
    <text evidence="2">The sequence shown here is derived from an EMBL/GenBank/DDBJ whole genome shotgun (WGS) entry which is preliminary data.</text>
</comment>
<feature type="non-terminal residue" evidence="2">
    <location>
        <position position="50"/>
    </location>
</feature>
<gene>
    <name evidence="2" type="ORF">LCGC14_3073700</name>
</gene>
<proteinExistence type="predicted"/>
<protein>
    <submittedName>
        <fullName evidence="2">Uncharacterized protein</fullName>
    </submittedName>
</protein>
<keyword evidence="1" id="KW-0472">Membrane</keyword>
<accession>A0A0F8WFD0</accession>